<gene>
    <name evidence="1" type="ORF">C8F04DRAFT_1189275</name>
</gene>
<sequence>MQNILPRVLNRQHPDLTSGIYCACRLNQFSRVTGRRIMSLLQDIITTLVPPASGEHRLRAYVITEMLSSWRSWLHFSLKTLMVEAMEHFKHLDDSSMKYISTATQGFQIALALAKSTQDNTQQCEALFQLSDIKWHLGEYVGALVHVQEFRTLANTSGNLHGEARALSVEAFCWKALGHYPQCTSLINRAKSLLNLCGIISHGATSFTLMSAQVEVHKLKSEYADAHNILNLLVQDVVGNPPHVYASFLINMAEVEVYMDAPLSEVQKKIDVSRSIFTRVGDPRLVNACNYIQADLNLREGDTSSLLFCECLRAAWGRDWEIASFCLERLADSSCWQGAHHPFWSTVYLTHSLKSKEKLGIYKALQLIGDSFLEDNDQVTAISLFNLALEGFTSMDVHHRSTAGQNNA</sequence>
<reference evidence="1" key="1">
    <citation type="submission" date="2023-03" db="EMBL/GenBank/DDBJ databases">
        <title>Massive genome expansion in bonnet fungi (Mycena s.s.) driven by repeated elements and novel gene families across ecological guilds.</title>
        <authorList>
            <consortium name="Lawrence Berkeley National Laboratory"/>
            <person name="Harder C.B."/>
            <person name="Miyauchi S."/>
            <person name="Viragh M."/>
            <person name="Kuo A."/>
            <person name="Thoen E."/>
            <person name="Andreopoulos B."/>
            <person name="Lu D."/>
            <person name="Skrede I."/>
            <person name="Drula E."/>
            <person name="Henrissat B."/>
            <person name="Morin E."/>
            <person name="Kohler A."/>
            <person name="Barry K."/>
            <person name="LaButti K."/>
            <person name="Morin E."/>
            <person name="Salamov A."/>
            <person name="Lipzen A."/>
            <person name="Mereny Z."/>
            <person name="Hegedus B."/>
            <person name="Baldrian P."/>
            <person name="Stursova M."/>
            <person name="Weitz H."/>
            <person name="Taylor A."/>
            <person name="Grigoriev I.V."/>
            <person name="Nagy L.G."/>
            <person name="Martin F."/>
            <person name="Kauserud H."/>
        </authorList>
    </citation>
    <scope>NUCLEOTIDE SEQUENCE</scope>
    <source>
        <strain evidence="1">CBHHK200</strain>
    </source>
</reference>
<keyword evidence="2" id="KW-1185">Reference proteome</keyword>
<dbReference type="Gene3D" id="1.25.40.10">
    <property type="entry name" value="Tetratricopeptide repeat domain"/>
    <property type="match status" value="1"/>
</dbReference>
<proteinExistence type="predicted"/>
<dbReference type="EMBL" id="JARJCM010000120">
    <property type="protein sequence ID" value="KAJ7027715.1"/>
    <property type="molecule type" value="Genomic_DNA"/>
</dbReference>
<dbReference type="InterPro" id="IPR011990">
    <property type="entry name" value="TPR-like_helical_dom_sf"/>
</dbReference>
<dbReference type="SUPFAM" id="SSF48452">
    <property type="entry name" value="TPR-like"/>
    <property type="match status" value="1"/>
</dbReference>
<protein>
    <submittedName>
        <fullName evidence="1">Uncharacterized protein</fullName>
    </submittedName>
</protein>
<accession>A0AAD6SKA3</accession>
<dbReference type="Proteomes" id="UP001218188">
    <property type="component" value="Unassembled WGS sequence"/>
</dbReference>
<name>A0AAD6SKA3_9AGAR</name>
<evidence type="ECO:0000313" key="1">
    <source>
        <dbReference type="EMBL" id="KAJ7027715.1"/>
    </source>
</evidence>
<evidence type="ECO:0000313" key="2">
    <source>
        <dbReference type="Proteomes" id="UP001218188"/>
    </source>
</evidence>
<dbReference type="AlphaFoldDB" id="A0AAD6SKA3"/>
<comment type="caution">
    <text evidence="1">The sequence shown here is derived from an EMBL/GenBank/DDBJ whole genome shotgun (WGS) entry which is preliminary data.</text>
</comment>
<organism evidence="1 2">
    <name type="scientific">Mycena alexandri</name>
    <dbReference type="NCBI Taxonomy" id="1745969"/>
    <lineage>
        <taxon>Eukaryota</taxon>
        <taxon>Fungi</taxon>
        <taxon>Dikarya</taxon>
        <taxon>Basidiomycota</taxon>
        <taxon>Agaricomycotina</taxon>
        <taxon>Agaricomycetes</taxon>
        <taxon>Agaricomycetidae</taxon>
        <taxon>Agaricales</taxon>
        <taxon>Marasmiineae</taxon>
        <taxon>Mycenaceae</taxon>
        <taxon>Mycena</taxon>
    </lineage>
</organism>